<feature type="compositionally biased region" description="Gly residues" evidence="1">
    <location>
        <begin position="108"/>
        <end position="119"/>
    </location>
</feature>
<evidence type="ECO:0000256" key="1">
    <source>
        <dbReference type="SAM" id="MobiDB-lite"/>
    </source>
</evidence>
<dbReference type="SMART" id="SM00456">
    <property type="entry name" value="WW"/>
    <property type="match status" value="1"/>
</dbReference>
<evidence type="ECO:0000259" key="2">
    <source>
        <dbReference type="SMART" id="SM00456"/>
    </source>
</evidence>
<feature type="region of interest" description="Disordered" evidence="1">
    <location>
        <begin position="39"/>
        <end position="174"/>
    </location>
</feature>
<feature type="compositionally biased region" description="Gly residues" evidence="1">
    <location>
        <begin position="139"/>
        <end position="148"/>
    </location>
</feature>
<dbReference type="Pfam" id="PF00397">
    <property type="entry name" value="WW"/>
    <property type="match status" value="1"/>
</dbReference>
<keyword evidence="4" id="KW-1185">Reference proteome</keyword>
<dbReference type="EMBL" id="KN822967">
    <property type="protein sequence ID" value="KIO30887.1"/>
    <property type="molecule type" value="Genomic_DNA"/>
</dbReference>
<accession>A0A0C3MB13</accession>
<protein>
    <recommendedName>
        <fullName evidence="2">WW domain-containing protein</fullName>
    </recommendedName>
</protein>
<evidence type="ECO:0000313" key="4">
    <source>
        <dbReference type="Proteomes" id="UP000054248"/>
    </source>
</evidence>
<name>A0A0C3MB13_9AGAM</name>
<dbReference type="AlphaFoldDB" id="A0A0C3MB13"/>
<feature type="domain" description="WW" evidence="2">
    <location>
        <begin position="12"/>
        <end position="47"/>
    </location>
</feature>
<feature type="compositionally biased region" description="Gly residues" evidence="1">
    <location>
        <begin position="163"/>
        <end position="174"/>
    </location>
</feature>
<proteinExistence type="predicted"/>
<reference evidence="3 4" key="1">
    <citation type="submission" date="2014-04" db="EMBL/GenBank/DDBJ databases">
        <authorList>
            <consortium name="DOE Joint Genome Institute"/>
            <person name="Kuo A."/>
            <person name="Girlanda M."/>
            <person name="Perotto S."/>
            <person name="Kohler A."/>
            <person name="Nagy L.G."/>
            <person name="Floudas D."/>
            <person name="Copeland A."/>
            <person name="Barry K.W."/>
            <person name="Cichocki N."/>
            <person name="Veneault-Fourrey C."/>
            <person name="LaButti K."/>
            <person name="Lindquist E.A."/>
            <person name="Lipzen A."/>
            <person name="Lundell T."/>
            <person name="Morin E."/>
            <person name="Murat C."/>
            <person name="Sun H."/>
            <person name="Tunlid A."/>
            <person name="Henrissat B."/>
            <person name="Grigoriev I.V."/>
            <person name="Hibbett D.S."/>
            <person name="Martin F."/>
            <person name="Nordberg H.P."/>
            <person name="Cantor M.N."/>
            <person name="Hua S.X."/>
        </authorList>
    </citation>
    <scope>NUCLEOTIDE SEQUENCE [LARGE SCALE GENOMIC DNA]</scope>
    <source>
        <strain evidence="3 4">MUT 4182</strain>
    </source>
</reference>
<dbReference type="Gene3D" id="2.20.70.10">
    <property type="match status" value="1"/>
</dbReference>
<dbReference type="InterPro" id="IPR001202">
    <property type="entry name" value="WW_dom"/>
</dbReference>
<evidence type="ECO:0000313" key="3">
    <source>
        <dbReference type="EMBL" id="KIO30887.1"/>
    </source>
</evidence>
<sequence>MSNSSRNPDTRTLPPGWIEQYDKNYDAWFYVNTAANPPVTSWEHPAKNAYLPPPGPPPGPPPSNQYNQGGYNQGYNQYPQQQQPPYYQQSPPPQQYVQQPAYADRGAGKSGGGLLGKLLGGSKPSSSGPSYGGYSPQPGYGGYGGSPGYYGQQPMYGAPAKQSGGGIGMGKRLC</sequence>
<dbReference type="Proteomes" id="UP000054248">
    <property type="component" value="Unassembled WGS sequence"/>
</dbReference>
<feature type="compositionally biased region" description="Low complexity" evidence="1">
    <location>
        <begin position="120"/>
        <end position="138"/>
    </location>
</feature>
<dbReference type="OrthoDB" id="2367685at2759"/>
<dbReference type="InterPro" id="IPR036020">
    <property type="entry name" value="WW_dom_sf"/>
</dbReference>
<reference evidence="4" key="2">
    <citation type="submission" date="2015-01" db="EMBL/GenBank/DDBJ databases">
        <title>Evolutionary Origins and Diversification of the Mycorrhizal Mutualists.</title>
        <authorList>
            <consortium name="DOE Joint Genome Institute"/>
            <consortium name="Mycorrhizal Genomics Consortium"/>
            <person name="Kohler A."/>
            <person name="Kuo A."/>
            <person name="Nagy L.G."/>
            <person name="Floudas D."/>
            <person name="Copeland A."/>
            <person name="Barry K.W."/>
            <person name="Cichocki N."/>
            <person name="Veneault-Fourrey C."/>
            <person name="LaButti K."/>
            <person name="Lindquist E.A."/>
            <person name="Lipzen A."/>
            <person name="Lundell T."/>
            <person name="Morin E."/>
            <person name="Murat C."/>
            <person name="Riley R."/>
            <person name="Ohm R."/>
            <person name="Sun H."/>
            <person name="Tunlid A."/>
            <person name="Henrissat B."/>
            <person name="Grigoriev I.V."/>
            <person name="Hibbett D.S."/>
            <person name="Martin F."/>
        </authorList>
    </citation>
    <scope>NUCLEOTIDE SEQUENCE [LARGE SCALE GENOMIC DNA]</scope>
    <source>
        <strain evidence="4">MUT 4182</strain>
    </source>
</reference>
<feature type="compositionally biased region" description="Low complexity" evidence="1">
    <location>
        <begin position="64"/>
        <end position="100"/>
    </location>
</feature>
<dbReference type="SUPFAM" id="SSF51045">
    <property type="entry name" value="WW domain"/>
    <property type="match status" value="1"/>
</dbReference>
<dbReference type="HOGENOM" id="CLU_1541233_0_0_1"/>
<dbReference type="STRING" id="1051891.A0A0C3MB13"/>
<feature type="compositionally biased region" description="Pro residues" evidence="1">
    <location>
        <begin position="51"/>
        <end position="63"/>
    </location>
</feature>
<organism evidence="3 4">
    <name type="scientific">Tulasnella calospora MUT 4182</name>
    <dbReference type="NCBI Taxonomy" id="1051891"/>
    <lineage>
        <taxon>Eukaryota</taxon>
        <taxon>Fungi</taxon>
        <taxon>Dikarya</taxon>
        <taxon>Basidiomycota</taxon>
        <taxon>Agaricomycotina</taxon>
        <taxon>Agaricomycetes</taxon>
        <taxon>Cantharellales</taxon>
        <taxon>Tulasnellaceae</taxon>
        <taxon>Tulasnella</taxon>
    </lineage>
</organism>
<gene>
    <name evidence="3" type="ORF">M407DRAFT_143627</name>
</gene>